<evidence type="ECO:0000256" key="4">
    <source>
        <dbReference type="ARBA" id="ARBA00022679"/>
    </source>
</evidence>
<dbReference type="PANTHER" id="PTHR24421">
    <property type="entry name" value="NITRATE/NITRITE SENSOR PROTEIN NARX-RELATED"/>
    <property type="match status" value="1"/>
</dbReference>
<evidence type="ECO:0000256" key="1">
    <source>
        <dbReference type="ARBA" id="ARBA00000085"/>
    </source>
</evidence>
<protein>
    <recommendedName>
        <fullName evidence="2">histidine kinase</fullName>
        <ecNumber evidence="2">2.7.13.3</ecNumber>
    </recommendedName>
</protein>
<keyword evidence="3" id="KW-0597">Phosphoprotein</keyword>
<dbReference type="Gene3D" id="1.20.5.1930">
    <property type="match status" value="1"/>
</dbReference>
<dbReference type="PANTHER" id="PTHR24421:SF10">
    <property type="entry name" value="NITRATE_NITRITE SENSOR PROTEIN NARQ"/>
    <property type="match status" value="1"/>
</dbReference>
<comment type="caution">
    <text evidence="12">The sequence shown here is derived from an EMBL/GenBank/DDBJ whole genome shotgun (WGS) entry which is preliminary data.</text>
</comment>
<evidence type="ECO:0000256" key="9">
    <source>
        <dbReference type="SAM" id="Phobius"/>
    </source>
</evidence>
<dbReference type="EC" id="2.7.13.3" evidence="2"/>
<evidence type="ECO:0000259" key="10">
    <source>
        <dbReference type="Pfam" id="PF02518"/>
    </source>
</evidence>
<feature type="transmembrane region" description="Helical" evidence="9">
    <location>
        <begin position="111"/>
        <end position="133"/>
    </location>
</feature>
<feature type="domain" description="Signal transduction histidine kinase subgroup 3 dimerisation and phosphoacceptor" evidence="11">
    <location>
        <begin position="150"/>
        <end position="214"/>
    </location>
</feature>
<dbReference type="Proteomes" id="UP001499854">
    <property type="component" value="Unassembled WGS sequence"/>
</dbReference>
<evidence type="ECO:0000256" key="2">
    <source>
        <dbReference type="ARBA" id="ARBA00012438"/>
    </source>
</evidence>
<evidence type="ECO:0000256" key="5">
    <source>
        <dbReference type="ARBA" id="ARBA00022741"/>
    </source>
</evidence>
<dbReference type="GO" id="GO:0016301">
    <property type="term" value="F:kinase activity"/>
    <property type="evidence" value="ECO:0007669"/>
    <property type="project" value="UniProtKB-KW"/>
</dbReference>
<dbReference type="InterPro" id="IPR003594">
    <property type="entry name" value="HATPase_dom"/>
</dbReference>
<keyword evidence="9" id="KW-1133">Transmembrane helix</keyword>
<dbReference type="InterPro" id="IPR050482">
    <property type="entry name" value="Sensor_HK_TwoCompSys"/>
</dbReference>
<feature type="domain" description="Histidine kinase/HSP90-like ATPase" evidence="10">
    <location>
        <begin position="265"/>
        <end position="354"/>
    </location>
</feature>
<proteinExistence type="predicted"/>
<name>A0ABN2QUK0_9ACTN</name>
<dbReference type="InterPro" id="IPR036890">
    <property type="entry name" value="HATPase_C_sf"/>
</dbReference>
<keyword evidence="5" id="KW-0547">Nucleotide-binding</keyword>
<evidence type="ECO:0000259" key="11">
    <source>
        <dbReference type="Pfam" id="PF07730"/>
    </source>
</evidence>
<dbReference type="Pfam" id="PF02518">
    <property type="entry name" value="HATPase_c"/>
    <property type="match status" value="1"/>
</dbReference>
<keyword evidence="8" id="KW-0902">Two-component regulatory system</keyword>
<feature type="transmembrane region" description="Helical" evidence="9">
    <location>
        <begin position="27"/>
        <end position="47"/>
    </location>
</feature>
<evidence type="ECO:0000256" key="3">
    <source>
        <dbReference type="ARBA" id="ARBA00022553"/>
    </source>
</evidence>
<evidence type="ECO:0000313" key="12">
    <source>
        <dbReference type="EMBL" id="GAA1958297.1"/>
    </source>
</evidence>
<keyword evidence="6 12" id="KW-0418">Kinase</keyword>
<keyword evidence="9" id="KW-0472">Membrane</keyword>
<keyword evidence="13" id="KW-1185">Reference proteome</keyword>
<dbReference type="SUPFAM" id="SSF55874">
    <property type="entry name" value="ATPase domain of HSP90 chaperone/DNA topoisomerase II/histidine kinase"/>
    <property type="match status" value="1"/>
</dbReference>
<feature type="transmembrane region" description="Helical" evidence="9">
    <location>
        <begin position="54"/>
        <end position="72"/>
    </location>
</feature>
<reference evidence="12 13" key="1">
    <citation type="journal article" date="2019" name="Int. J. Syst. Evol. Microbiol.">
        <title>The Global Catalogue of Microorganisms (GCM) 10K type strain sequencing project: providing services to taxonomists for standard genome sequencing and annotation.</title>
        <authorList>
            <consortium name="The Broad Institute Genomics Platform"/>
            <consortium name="The Broad Institute Genome Sequencing Center for Infectious Disease"/>
            <person name="Wu L."/>
            <person name="Ma J."/>
        </authorList>
    </citation>
    <scope>NUCLEOTIDE SEQUENCE [LARGE SCALE GENOMIC DNA]</scope>
    <source>
        <strain evidence="12 13">JCM 16013</strain>
    </source>
</reference>
<accession>A0ABN2QUK0</accession>
<dbReference type="RefSeq" id="WP_344656004.1">
    <property type="nucleotide sequence ID" value="NZ_BAAAQM010000005.1"/>
</dbReference>
<keyword evidence="4" id="KW-0808">Transferase</keyword>
<dbReference type="Gene3D" id="3.30.565.10">
    <property type="entry name" value="Histidine kinase-like ATPase, C-terminal domain"/>
    <property type="match status" value="1"/>
</dbReference>
<sequence>MLITVLTAAAAGVSALAAWGSWPRSRPWLPWLTGLVGAVSLVVTCFPPTGADDGLAGLLGTVEALAVIALIVPTTRFAPVAGAVPAVVAAHLAVTVWPLRAAASRFGGTPVGACAFWSLVAATAVVGSCYLRMLDVRRTRSVADGRRRQRLDLARDLHDFVAHDVSEMVAQAQAARFLGDRDPALALTALARIEEAGLQALASMDRTVHMLHAEDASPADLRSGAAPGVDDLPDLVARFDASSPGRIRLTLDPAVAERIARETSTTAYRVVVEALTNVRRHAPEADVEVCLAADAAEVTVTVSNSISGVSPRRSRRGGLGLPGLADRVTSLDGRFSAGPRETGGWLVTAVLPLDLRS</sequence>
<organism evidence="12 13">
    <name type="scientific">Catenulispora subtropica</name>
    <dbReference type="NCBI Taxonomy" id="450798"/>
    <lineage>
        <taxon>Bacteria</taxon>
        <taxon>Bacillati</taxon>
        <taxon>Actinomycetota</taxon>
        <taxon>Actinomycetes</taxon>
        <taxon>Catenulisporales</taxon>
        <taxon>Catenulisporaceae</taxon>
        <taxon>Catenulispora</taxon>
    </lineage>
</organism>
<dbReference type="Pfam" id="PF07730">
    <property type="entry name" value="HisKA_3"/>
    <property type="match status" value="1"/>
</dbReference>
<keyword evidence="7" id="KW-0067">ATP-binding</keyword>
<dbReference type="InterPro" id="IPR011712">
    <property type="entry name" value="Sig_transdc_His_kin_sub3_dim/P"/>
</dbReference>
<evidence type="ECO:0000256" key="8">
    <source>
        <dbReference type="ARBA" id="ARBA00023012"/>
    </source>
</evidence>
<dbReference type="EMBL" id="BAAAQM010000005">
    <property type="protein sequence ID" value="GAA1958297.1"/>
    <property type="molecule type" value="Genomic_DNA"/>
</dbReference>
<dbReference type="CDD" id="cd16917">
    <property type="entry name" value="HATPase_UhpB-NarQ-NarX-like"/>
    <property type="match status" value="1"/>
</dbReference>
<keyword evidence="9" id="KW-0812">Transmembrane</keyword>
<feature type="transmembrane region" description="Helical" evidence="9">
    <location>
        <begin position="78"/>
        <end position="99"/>
    </location>
</feature>
<evidence type="ECO:0000256" key="7">
    <source>
        <dbReference type="ARBA" id="ARBA00022840"/>
    </source>
</evidence>
<comment type="catalytic activity">
    <reaction evidence="1">
        <text>ATP + protein L-histidine = ADP + protein N-phospho-L-histidine.</text>
        <dbReference type="EC" id="2.7.13.3"/>
    </reaction>
</comment>
<evidence type="ECO:0000313" key="13">
    <source>
        <dbReference type="Proteomes" id="UP001499854"/>
    </source>
</evidence>
<evidence type="ECO:0000256" key="6">
    <source>
        <dbReference type="ARBA" id="ARBA00022777"/>
    </source>
</evidence>
<gene>
    <name evidence="12" type="ORF">GCM10009838_12990</name>
</gene>